<comment type="subcellular location">
    <subcellularLocation>
        <location evidence="1">Cell membrane</location>
        <topology evidence="1">Multi-pass membrane protein</topology>
    </subcellularLocation>
</comment>
<dbReference type="OrthoDB" id="9775035at2"/>
<sequence>MRFSHCLLVITALLLLIRLFTLGMYPLYDTTEARYAEIARLMVQSQDWITPWFDINVPFWGKPPAHTWITALSFEIFGINEWSARFAHWLMGAATVALLFAFTKRILGHTLAIYSSFILVTCLGFFVATSMVMTDPALLFASTLAMTSFWLCYTEKNRLAGLVFFFACGLGMLIKGPVAVVIIGIALVVWAIWQNQLFNAIKSLPWVLGLTVFIVTFAPWYLLAEQKTPGFINYFIIGEHIQRFLEPGWQGDLYGSAHLETKGTIWLFWLGVAFPWSFTLIFKLLTAPKQLKALCKIDLNRYLIAWAIAPMLLFTLASNILSAYVLPGLPAFALLMAIVFSHEKLLAVSNRPVLQTKADKPFLTIGLVCLALYSLIITAVIKGWHSKYSEIELLEVIAKPCPSVPVFYIEKRPFSARFYSCGKAQLIEQVAELSDILNTQKQSYLVLTHTQKKILTLPSTHTCLTINTSQKGVLLTCTQKSR</sequence>
<dbReference type="GO" id="GO:0006493">
    <property type="term" value="P:protein O-linked glycosylation"/>
    <property type="evidence" value="ECO:0007669"/>
    <property type="project" value="InterPro"/>
</dbReference>
<dbReference type="Proteomes" id="UP000061457">
    <property type="component" value="Chromosome I"/>
</dbReference>
<keyword evidence="3 10" id="KW-0328">Glycosyltransferase</keyword>
<evidence type="ECO:0000256" key="8">
    <source>
        <dbReference type="SAM" id="Phobius"/>
    </source>
</evidence>
<dbReference type="GO" id="GO:0005886">
    <property type="term" value="C:plasma membrane"/>
    <property type="evidence" value="ECO:0007669"/>
    <property type="project" value="UniProtKB-SubCell"/>
</dbReference>
<feature type="transmembrane region" description="Helical" evidence="8">
    <location>
        <begin position="362"/>
        <end position="381"/>
    </location>
</feature>
<evidence type="ECO:0000313" key="10">
    <source>
        <dbReference type="EMBL" id="ALO43077.1"/>
    </source>
</evidence>
<dbReference type="RefSeq" id="WP_083496592.1">
    <property type="nucleotide sequence ID" value="NZ_CP013187.1"/>
</dbReference>
<evidence type="ECO:0000256" key="4">
    <source>
        <dbReference type="ARBA" id="ARBA00022679"/>
    </source>
</evidence>
<keyword evidence="2" id="KW-1003">Cell membrane</keyword>
<dbReference type="GO" id="GO:0000030">
    <property type="term" value="F:mannosyltransferase activity"/>
    <property type="evidence" value="ECO:0007669"/>
    <property type="project" value="InterPro"/>
</dbReference>
<keyword evidence="7 8" id="KW-0472">Membrane</keyword>
<dbReference type="InterPro" id="IPR050297">
    <property type="entry name" value="LipidA_mod_glycosyltrf_83"/>
</dbReference>
<keyword evidence="5 8" id="KW-0812">Transmembrane</keyword>
<feature type="transmembrane region" description="Helical" evidence="8">
    <location>
        <begin position="86"/>
        <end position="102"/>
    </location>
</feature>
<evidence type="ECO:0000256" key="2">
    <source>
        <dbReference type="ARBA" id="ARBA00022475"/>
    </source>
</evidence>
<feature type="transmembrane region" description="Helical" evidence="8">
    <location>
        <begin position="111"/>
        <end position="131"/>
    </location>
</feature>
<evidence type="ECO:0000259" key="9">
    <source>
        <dbReference type="Pfam" id="PF02366"/>
    </source>
</evidence>
<keyword evidence="6 8" id="KW-1133">Transmembrane helix</keyword>
<organism evidence="10 11">
    <name type="scientific">Pseudoalteromonas phenolica</name>
    <dbReference type="NCBI Taxonomy" id="161398"/>
    <lineage>
        <taxon>Bacteria</taxon>
        <taxon>Pseudomonadati</taxon>
        <taxon>Pseudomonadota</taxon>
        <taxon>Gammaproteobacteria</taxon>
        <taxon>Alteromonadales</taxon>
        <taxon>Pseudoalteromonadaceae</taxon>
        <taxon>Pseudoalteromonas</taxon>
    </lineage>
</organism>
<feature type="transmembrane region" description="Helical" evidence="8">
    <location>
        <begin position="205"/>
        <end position="223"/>
    </location>
</feature>
<reference evidence="10 11" key="1">
    <citation type="submission" date="2015-11" db="EMBL/GenBank/DDBJ databases">
        <authorList>
            <person name="Zhang Y."/>
            <person name="Guo Z."/>
        </authorList>
    </citation>
    <scope>NUCLEOTIDE SEQUENCE [LARGE SCALE GENOMIC DNA]</scope>
    <source>
        <strain evidence="10 11">KCTC 12086</strain>
    </source>
</reference>
<keyword evidence="4 10" id="KW-0808">Transferase</keyword>
<dbReference type="STRING" id="161398.PP2015_2588"/>
<dbReference type="EMBL" id="CP013187">
    <property type="protein sequence ID" value="ALO43077.1"/>
    <property type="molecule type" value="Genomic_DNA"/>
</dbReference>
<dbReference type="PANTHER" id="PTHR33908">
    <property type="entry name" value="MANNOSYLTRANSFERASE YKCB-RELATED"/>
    <property type="match status" value="1"/>
</dbReference>
<dbReference type="KEGG" id="pphe:PP2015_2588"/>
<accession>A0A0S2K4T4</accession>
<dbReference type="PATRIC" id="fig|161398.10.peg.2644"/>
<evidence type="ECO:0000256" key="3">
    <source>
        <dbReference type="ARBA" id="ARBA00022676"/>
    </source>
</evidence>
<evidence type="ECO:0000256" key="5">
    <source>
        <dbReference type="ARBA" id="ARBA00022692"/>
    </source>
</evidence>
<evidence type="ECO:0000313" key="11">
    <source>
        <dbReference type="Proteomes" id="UP000061457"/>
    </source>
</evidence>
<dbReference type="PANTHER" id="PTHR33908:SF3">
    <property type="entry name" value="UNDECAPRENYL PHOSPHATE-ALPHA-4-AMINO-4-DEOXY-L-ARABINOSE ARABINOSYL TRANSFERASE"/>
    <property type="match status" value="1"/>
</dbReference>
<feature type="transmembrane region" description="Helical" evidence="8">
    <location>
        <begin position="137"/>
        <end position="153"/>
    </location>
</feature>
<feature type="transmembrane region" description="Helical" evidence="8">
    <location>
        <begin position="299"/>
        <end position="317"/>
    </location>
</feature>
<dbReference type="GO" id="GO:0010041">
    <property type="term" value="P:response to iron(III) ion"/>
    <property type="evidence" value="ECO:0007669"/>
    <property type="project" value="TreeGrafter"/>
</dbReference>
<keyword evidence="11" id="KW-1185">Reference proteome</keyword>
<protein>
    <submittedName>
        <fullName evidence="10">Dolichyl-phosphate-mannose-protein mannosyltransferase family protein</fullName>
    </submittedName>
</protein>
<dbReference type="InterPro" id="IPR003342">
    <property type="entry name" value="ArnT-like_N"/>
</dbReference>
<dbReference type="AlphaFoldDB" id="A0A0S2K4T4"/>
<name>A0A0S2K4T4_9GAMM</name>
<gene>
    <name evidence="10" type="ORF">PP2015_2588</name>
</gene>
<feature type="domain" description="ArnT-like N-terminal" evidence="9">
    <location>
        <begin position="19"/>
        <end position="235"/>
    </location>
</feature>
<dbReference type="GO" id="GO:0016763">
    <property type="term" value="F:pentosyltransferase activity"/>
    <property type="evidence" value="ECO:0007669"/>
    <property type="project" value="TreeGrafter"/>
</dbReference>
<evidence type="ECO:0000256" key="7">
    <source>
        <dbReference type="ARBA" id="ARBA00023136"/>
    </source>
</evidence>
<evidence type="ECO:0000256" key="6">
    <source>
        <dbReference type="ARBA" id="ARBA00022989"/>
    </source>
</evidence>
<feature type="transmembrane region" description="Helical" evidence="8">
    <location>
        <begin position="160"/>
        <end position="193"/>
    </location>
</feature>
<evidence type="ECO:0000256" key="1">
    <source>
        <dbReference type="ARBA" id="ARBA00004651"/>
    </source>
</evidence>
<feature type="transmembrane region" description="Helical" evidence="8">
    <location>
        <begin position="266"/>
        <end position="287"/>
    </location>
</feature>
<dbReference type="Pfam" id="PF02366">
    <property type="entry name" value="PMT"/>
    <property type="match status" value="1"/>
</dbReference>
<proteinExistence type="predicted"/>
<feature type="transmembrane region" description="Helical" evidence="8">
    <location>
        <begin position="324"/>
        <end position="342"/>
    </location>
</feature>
<dbReference type="GO" id="GO:0009103">
    <property type="term" value="P:lipopolysaccharide biosynthetic process"/>
    <property type="evidence" value="ECO:0007669"/>
    <property type="project" value="UniProtKB-ARBA"/>
</dbReference>